<evidence type="ECO:0000256" key="9">
    <source>
        <dbReference type="ARBA" id="ARBA00023049"/>
    </source>
</evidence>
<feature type="domain" description="Peptidase M16 N-terminal" evidence="13">
    <location>
        <begin position="57"/>
        <end position="178"/>
    </location>
</feature>
<dbReference type="PATRIC" id="fig|1806891.3.peg.572"/>
<dbReference type="KEGG" id="csaz:Cs308_0581"/>
<evidence type="ECO:0000313" key="17">
    <source>
        <dbReference type="EMBL" id="ANH78751.1"/>
    </source>
</evidence>
<dbReference type="InterPro" id="IPR007863">
    <property type="entry name" value="Peptidase_M16_C"/>
</dbReference>
<name>A0A1A9HWE8_9CHLA</name>
<dbReference type="InterPro" id="IPR032632">
    <property type="entry name" value="Peptidase_M16_M"/>
</dbReference>
<sequence>MRWKNWSPIVILFSLLVPSCKQQSQVISDQCPLQVLTPATSNQKIAKIICNNGLPLVIISNPNLPVAGASILVKTGNSSDPTEYPGMAHFTEHCVFLGNKKYPKVSGFPKFLSNHNGTYNAFTSSSRTTYIFSVERSAFSEAVDQFVHLFIQPLFRQEDLDREKYAVDQEFAAHPLSDERRVQRIQQLMSPKEHPLARFGCGNATTLTPVTTKNMSEWFYLHYSPENMCAIAYTPDPLPQAIRQLSKVFSRIPKSKCYQAHNPWISPHNTSSLKNIYINQAVQPVSSLEIYWHFYNTPLKISLGCYEALAHILKYEGEHSLVSLLKKEELITKLDVEFHKSSSDTAELYIYYELTEKGDQDYSEVIFRTFQYFHYIQTKGIPDYCLEELSKMNALDYCYSSKSQLFDLLKKQISILADEDLATYPYYSLVYPKYSIEEEAHLLSIVSDPEQAHFVLSTKNPLHWERTREHYDAIFDMTYYDKPLANFEQCKQAIPESTMALPQPNLFIPKDIVLPKVPIGEKSKFPFMPILSYENDKLTVYHCEDVYYTAPKFSSQVRIRSPQISREELSSLVVAELYCLAINEKLLENYYPATMAGLSFSLALGGEGIDLKVCGYTATGPTLLKSILSLLPQFSVTQSHFNIYKKQLLEHYKQMSTACPVRAGLDELLSCVVQGVYSHMQKLSVLEELSFSQFQSLTSTLFDNVHIEAMSLGNFSDDEKKNYITALQDFVISRSAYITQPFYYKLNPSKVSSIDYDYPLTANGMLLLLQDECSPSLEGRVAAEMLFNWLHHITFEQLRTQEQLGYMVGARYRELALRPFGFLYIRSDTYSPEELLSKTQVFLKDVANAPEKFGMSEKYFEGMRKAYISKIREPEHSLDAMNSILFSLAFEYPSTQLNSPNEKIAAAETLTYEDFVKYCCAFLTEKLGQETPVCIRGCPSI</sequence>
<evidence type="ECO:0000256" key="10">
    <source>
        <dbReference type="ARBA" id="ARBA00029597"/>
    </source>
</evidence>
<evidence type="ECO:0000256" key="7">
    <source>
        <dbReference type="ARBA" id="ARBA00022801"/>
    </source>
</evidence>
<dbReference type="PANTHER" id="PTHR43690">
    <property type="entry name" value="NARDILYSIN"/>
    <property type="match status" value="1"/>
</dbReference>
<dbReference type="OrthoDB" id="9811314at2"/>
<proteinExistence type="inferred from homology"/>
<dbReference type="SUPFAM" id="SSF63411">
    <property type="entry name" value="LuxS/MPP-like metallohydrolase"/>
    <property type="match status" value="4"/>
</dbReference>
<evidence type="ECO:0000256" key="1">
    <source>
        <dbReference type="ARBA" id="ARBA00002184"/>
    </source>
</evidence>
<dbReference type="InterPro" id="IPR050626">
    <property type="entry name" value="Peptidase_M16"/>
</dbReference>
<feature type="domain" description="Coenzyme PQQ synthesis protein F-like C-terminal lobe" evidence="16">
    <location>
        <begin position="789"/>
        <end position="880"/>
    </location>
</feature>
<dbReference type="EMBL" id="CP014639">
    <property type="protein sequence ID" value="ANH78751.1"/>
    <property type="molecule type" value="Genomic_DNA"/>
</dbReference>
<dbReference type="Pfam" id="PF22456">
    <property type="entry name" value="PqqF-like_C_4"/>
    <property type="match status" value="1"/>
</dbReference>
<dbReference type="InterPro" id="IPR011249">
    <property type="entry name" value="Metalloenz_LuxS/M16"/>
</dbReference>
<protein>
    <recommendedName>
        <fullName evidence="4">Protease 3</fullName>
        <ecNumber evidence="3">3.4.24.55</ecNumber>
    </recommendedName>
    <alternativeName>
        <fullName evidence="12">Pitrilysin</fullName>
    </alternativeName>
    <alternativeName>
        <fullName evidence="11">Protease III</fullName>
    </alternativeName>
    <alternativeName>
        <fullName evidence="10">Protease pi</fullName>
    </alternativeName>
</protein>
<evidence type="ECO:0000256" key="5">
    <source>
        <dbReference type="ARBA" id="ARBA00022670"/>
    </source>
</evidence>
<dbReference type="RefSeq" id="WP_066483405.1">
    <property type="nucleotide sequence ID" value="NZ_CP014639.1"/>
</dbReference>
<dbReference type="STRING" id="1806891.Cs308_0581"/>
<dbReference type="EC" id="3.4.24.55" evidence="3"/>
<comment type="function">
    <text evidence="1">Endopeptidase that degrades small peptides of less than 7 kDa, such as glucagon and insulin.</text>
</comment>
<organism evidence="17 18">
    <name type="scientific">Candidatus Chlamydia sanziniae</name>
    <dbReference type="NCBI Taxonomy" id="1806891"/>
    <lineage>
        <taxon>Bacteria</taxon>
        <taxon>Pseudomonadati</taxon>
        <taxon>Chlamydiota</taxon>
        <taxon>Chlamydiia</taxon>
        <taxon>Chlamydiales</taxon>
        <taxon>Chlamydiaceae</taxon>
        <taxon>Chlamydia/Chlamydophila group</taxon>
        <taxon>Chlamydia</taxon>
    </lineage>
</organism>
<evidence type="ECO:0000256" key="6">
    <source>
        <dbReference type="ARBA" id="ARBA00022723"/>
    </source>
</evidence>
<evidence type="ECO:0000256" key="8">
    <source>
        <dbReference type="ARBA" id="ARBA00022833"/>
    </source>
</evidence>
<reference evidence="17 18" key="1">
    <citation type="submission" date="2016-03" db="EMBL/GenBank/DDBJ databases">
        <title>Culture-independent genomics supports pathogen discovery for uncultivable bacteria within the genus Chlamydia.</title>
        <authorList>
            <person name="Taylor-Brown A."/>
            <person name="Bachmann N.L."/>
            <person name="Borel N."/>
            <person name="Polkinghorne A."/>
        </authorList>
    </citation>
    <scope>NUCLEOTIDE SEQUENCE [LARGE SCALE GENOMIC DNA]</scope>
    <source>
        <strain evidence="17 18">2742-308</strain>
    </source>
</reference>
<dbReference type="Gene3D" id="3.30.830.10">
    <property type="entry name" value="Metalloenzyme, LuxS/M16 peptidase-like"/>
    <property type="match status" value="4"/>
</dbReference>
<dbReference type="AlphaFoldDB" id="A0A1A9HWE8"/>
<dbReference type="GO" id="GO:0004222">
    <property type="term" value="F:metalloendopeptidase activity"/>
    <property type="evidence" value="ECO:0007669"/>
    <property type="project" value="UniProtKB-EC"/>
</dbReference>
<dbReference type="InterPro" id="IPR011765">
    <property type="entry name" value="Pept_M16_N"/>
</dbReference>
<dbReference type="GO" id="GO:0006508">
    <property type="term" value="P:proteolysis"/>
    <property type="evidence" value="ECO:0007669"/>
    <property type="project" value="UniProtKB-KW"/>
</dbReference>
<gene>
    <name evidence="17" type="ORF">Cs308_0581</name>
</gene>
<dbReference type="Pfam" id="PF00675">
    <property type="entry name" value="Peptidase_M16"/>
    <property type="match status" value="1"/>
</dbReference>
<accession>A0A1A9HWE8</accession>
<dbReference type="Pfam" id="PF16187">
    <property type="entry name" value="Peptidase_M16_M"/>
    <property type="match status" value="1"/>
</dbReference>
<keyword evidence="18" id="KW-1185">Reference proteome</keyword>
<evidence type="ECO:0000259" key="15">
    <source>
        <dbReference type="Pfam" id="PF16187"/>
    </source>
</evidence>
<evidence type="ECO:0000256" key="4">
    <source>
        <dbReference type="ARBA" id="ARBA00017565"/>
    </source>
</evidence>
<evidence type="ECO:0000256" key="3">
    <source>
        <dbReference type="ARBA" id="ARBA00012449"/>
    </source>
</evidence>
<evidence type="ECO:0000256" key="11">
    <source>
        <dbReference type="ARBA" id="ARBA00031184"/>
    </source>
</evidence>
<evidence type="ECO:0000313" key="18">
    <source>
        <dbReference type="Proteomes" id="UP000078162"/>
    </source>
</evidence>
<evidence type="ECO:0000256" key="12">
    <source>
        <dbReference type="ARBA" id="ARBA00033450"/>
    </source>
</evidence>
<feature type="domain" description="Peptidase M16 middle/third" evidence="15">
    <location>
        <begin position="406"/>
        <end position="684"/>
    </location>
</feature>
<keyword evidence="8" id="KW-0862">Zinc</keyword>
<evidence type="ECO:0000259" key="13">
    <source>
        <dbReference type="Pfam" id="PF00675"/>
    </source>
</evidence>
<dbReference type="Pfam" id="PF05193">
    <property type="entry name" value="Peptidase_M16_C"/>
    <property type="match status" value="1"/>
</dbReference>
<evidence type="ECO:0000259" key="14">
    <source>
        <dbReference type="Pfam" id="PF05193"/>
    </source>
</evidence>
<dbReference type="PANTHER" id="PTHR43690:SF18">
    <property type="entry name" value="INSULIN-DEGRADING ENZYME-RELATED"/>
    <property type="match status" value="1"/>
</dbReference>
<feature type="domain" description="Peptidase M16 C-terminal" evidence="14">
    <location>
        <begin position="210"/>
        <end position="388"/>
    </location>
</feature>
<keyword evidence="5 17" id="KW-0645">Protease</keyword>
<dbReference type="GO" id="GO:0046872">
    <property type="term" value="F:metal ion binding"/>
    <property type="evidence" value="ECO:0007669"/>
    <property type="project" value="UniProtKB-KW"/>
</dbReference>
<dbReference type="InterPro" id="IPR054734">
    <property type="entry name" value="PqqF-like_C_4"/>
</dbReference>
<keyword evidence="7" id="KW-0378">Hydrolase</keyword>
<evidence type="ECO:0000256" key="2">
    <source>
        <dbReference type="ARBA" id="ARBA00007261"/>
    </source>
</evidence>
<evidence type="ECO:0000259" key="16">
    <source>
        <dbReference type="Pfam" id="PF22456"/>
    </source>
</evidence>
<keyword evidence="6" id="KW-0479">Metal-binding</keyword>
<dbReference type="Proteomes" id="UP000078162">
    <property type="component" value="Chromosome"/>
</dbReference>
<comment type="similarity">
    <text evidence="2">Belongs to the peptidase M16 family.</text>
</comment>
<keyword evidence="9" id="KW-0482">Metalloprotease</keyword>